<dbReference type="Pfam" id="PF00832">
    <property type="entry name" value="Ribosomal_L39"/>
    <property type="match status" value="1"/>
</dbReference>
<sequence>MGKKTVGVKRRLAKFLKANRRPPLWVIIKTNRRFVRSPKQRHWRHKKLKV</sequence>
<dbReference type="SUPFAM" id="SSF48662">
    <property type="entry name" value="Ribosomal protein L39e"/>
    <property type="match status" value="1"/>
</dbReference>
<protein>
    <recommendedName>
        <fullName evidence="4">Large ribosomal subunit protein eL39</fullName>
    </recommendedName>
</protein>
<dbReference type="GO" id="GO:0006412">
    <property type="term" value="P:translation"/>
    <property type="evidence" value="ECO:0007669"/>
    <property type="project" value="UniProtKB-UniRule"/>
</dbReference>
<name>D2RG82_ARCPA</name>
<dbReference type="InterPro" id="IPR000077">
    <property type="entry name" value="Ribosomal_eL39"/>
</dbReference>
<dbReference type="GO" id="GO:0005840">
    <property type="term" value="C:ribosome"/>
    <property type="evidence" value="ECO:0007669"/>
    <property type="project" value="UniProtKB-KW"/>
</dbReference>
<evidence type="ECO:0000256" key="2">
    <source>
        <dbReference type="ARBA" id="ARBA00022980"/>
    </source>
</evidence>
<reference evidence="5 6" key="1">
    <citation type="journal article" date="2010" name="Stand. Genomic Sci.">
        <title>Complete genome sequence of Archaeoglobus profundus type strain (AV18).</title>
        <authorList>
            <person name="von Jan M."/>
            <person name="Lapidus A."/>
            <person name="Del Rio T.G."/>
            <person name="Copeland A."/>
            <person name="Tice H."/>
            <person name="Cheng J.F."/>
            <person name="Lucas S."/>
            <person name="Chen F."/>
            <person name="Nolan M."/>
            <person name="Goodwin L."/>
            <person name="Han C."/>
            <person name="Pitluck S."/>
            <person name="Liolios K."/>
            <person name="Ivanova N."/>
            <person name="Mavromatis K."/>
            <person name="Ovchinnikova G."/>
            <person name="Chertkov O."/>
            <person name="Pati A."/>
            <person name="Chen A."/>
            <person name="Palaniappan K."/>
            <person name="Land M."/>
            <person name="Hauser L."/>
            <person name="Chang Y.J."/>
            <person name="Jeffries C.D."/>
            <person name="Saunders E."/>
            <person name="Brettin T."/>
            <person name="Detter J.C."/>
            <person name="Chain P."/>
            <person name="Eichinger K."/>
            <person name="Huber H."/>
            <person name="Spring S."/>
            <person name="Rohde M."/>
            <person name="Goker M."/>
            <person name="Wirth R."/>
            <person name="Woyke T."/>
            <person name="Bristow J."/>
            <person name="Eisen J.A."/>
            <person name="Markowitz V."/>
            <person name="Hugenholtz P."/>
            <person name="Kyrpides N.C."/>
            <person name="Klenk H.P."/>
        </authorList>
    </citation>
    <scope>NUCLEOTIDE SEQUENCE [LARGE SCALE GENOMIC DNA]</scope>
    <source>
        <strain evidence="6">DSM 5631 / JCM 9629 / NBRC 100127 / Av18</strain>
    </source>
</reference>
<dbReference type="OrthoDB" id="65887at2157"/>
<proteinExistence type="inferred from homology"/>
<evidence type="ECO:0000256" key="1">
    <source>
        <dbReference type="ARBA" id="ARBA00009339"/>
    </source>
</evidence>
<keyword evidence="6" id="KW-1185">Reference proteome</keyword>
<evidence type="ECO:0000313" key="5">
    <source>
        <dbReference type="EMBL" id="ADB57307.1"/>
    </source>
</evidence>
<dbReference type="EMBL" id="CP001857">
    <property type="protein sequence ID" value="ADB57307.1"/>
    <property type="molecule type" value="Genomic_DNA"/>
</dbReference>
<dbReference type="RefSeq" id="WP_012939643.1">
    <property type="nucleotide sequence ID" value="NC_013741.1"/>
</dbReference>
<dbReference type="PaxDb" id="572546-Arcpr_0237"/>
<comment type="similarity">
    <text evidence="1 4">Belongs to the eukaryotic ribosomal protein eL39 family.</text>
</comment>
<dbReference type="eggNOG" id="arCOG04177">
    <property type="taxonomic scope" value="Archaea"/>
</dbReference>
<dbReference type="InterPro" id="IPR023626">
    <property type="entry name" value="Ribosomal_eL39_dom_sf"/>
</dbReference>
<dbReference type="AlphaFoldDB" id="D2RG82"/>
<dbReference type="NCBIfam" id="NF002316">
    <property type="entry name" value="PRK01242.1"/>
    <property type="match status" value="1"/>
</dbReference>
<dbReference type="Gene3D" id="1.10.1620.10">
    <property type="entry name" value="Ribosomal protein L39e"/>
    <property type="match status" value="1"/>
</dbReference>
<dbReference type="HOGENOM" id="CLU_181948_4_0_2"/>
<gene>
    <name evidence="4" type="primary">rpl39e</name>
    <name evidence="5" type="ordered locus">Arcpr_0237</name>
</gene>
<dbReference type="GeneID" id="8738887"/>
<dbReference type="KEGG" id="apo:Arcpr_0237"/>
<evidence type="ECO:0000256" key="4">
    <source>
        <dbReference type="HAMAP-Rule" id="MF_00629"/>
    </source>
</evidence>
<dbReference type="GO" id="GO:0003735">
    <property type="term" value="F:structural constituent of ribosome"/>
    <property type="evidence" value="ECO:0007669"/>
    <property type="project" value="InterPro"/>
</dbReference>
<organism evidence="5 6">
    <name type="scientific">Archaeoglobus profundus (strain DSM 5631 / JCM 9629 / NBRC 100127 / Av18)</name>
    <dbReference type="NCBI Taxonomy" id="572546"/>
    <lineage>
        <taxon>Archaea</taxon>
        <taxon>Methanobacteriati</taxon>
        <taxon>Methanobacteriota</taxon>
        <taxon>Archaeoglobi</taxon>
        <taxon>Archaeoglobales</taxon>
        <taxon>Archaeoglobaceae</taxon>
        <taxon>Archaeoglobus</taxon>
    </lineage>
</organism>
<evidence type="ECO:0000313" key="6">
    <source>
        <dbReference type="Proteomes" id="UP000001901"/>
    </source>
</evidence>
<evidence type="ECO:0000256" key="3">
    <source>
        <dbReference type="ARBA" id="ARBA00023274"/>
    </source>
</evidence>
<dbReference type="STRING" id="572546.Arcpr_0237"/>
<dbReference type="HAMAP" id="MF_00629">
    <property type="entry name" value="Ribosomal_eL39"/>
    <property type="match status" value="1"/>
</dbReference>
<dbReference type="Proteomes" id="UP000001901">
    <property type="component" value="Chromosome"/>
</dbReference>
<keyword evidence="2 4" id="KW-0689">Ribosomal protein</keyword>
<keyword evidence="3 4" id="KW-0687">Ribonucleoprotein</keyword>
<accession>D2RG82</accession>
<dbReference type="GO" id="GO:1990904">
    <property type="term" value="C:ribonucleoprotein complex"/>
    <property type="evidence" value="ECO:0007669"/>
    <property type="project" value="UniProtKB-KW"/>
</dbReference>